<dbReference type="Pfam" id="PF00067">
    <property type="entry name" value="p450"/>
    <property type="match status" value="1"/>
</dbReference>
<evidence type="ECO:0000256" key="5">
    <source>
        <dbReference type="ARBA" id="ARBA00023004"/>
    </source>
</evidence>
<comment type="similarity">
    <text evidence="1 8">Belongs to the cytochrome P450 family.</text>
</comment>
<dbReference type="InterPro" id="IPR002401">
    <property type="entry name" value="Cyt_P450_E_grp-I"/>
</dbReference>
<dbReference type="CDD" id="cd20620">
    <property type="entry name" value="CYP132-like"/>
    <property type="match status" value="1"/>
</dbReference>
<dbReference type="PRINTS" id="PR00463">
    <property type="entry name" value="EP450I"/>
</dbReference>
<evidence type="ECO:0000256" key="8">
    <source>
        <dbReference type="RuleBase" id="RU000461"/>
    </source>
</evidence>
<evidence type="ECO:0000313" key="10">
    <source>
        <dbReference type="Proteomes" id="UP000680865"/>
    </source>
</evidence>
<dbReference type="Proteomes" id="UP000680865">
    <property type="component" value="Unassembled WGS sequence"/>
</dbReference>
<comment type="cofactor">
    <cofactor evidence="7">
        <name>heme</name>
        <dbReference type="ChEBI" id="CHEBI:30413"/>
    </cofactor>
</comment>
<dbReference type="SUPFAM" id="SSF48264">
    <property type="entry name" value="Cytochrome P450"/>
    <property type="match status" value="1"/>
</dbReference>
<dbReference type="GO" id="GO:0016705">
    <property type="term" value="F:oxidoreductase activity, acting on paired donors, with incorporation or reduction of molecular oxygen"/>
    <property type="evidence" value="ECO:0007669"/>
    <property type="project" value="InterPro"/>
</dbReference>
<proteinExistence type="inferred from homology"/>
<keyword evidence="3 7" id="KW-0479">Metal-binding</keyword>
<dbReference type="PRINTS" id="PR00385">
    <property type="entry name" value="P450"/>
</dbReference>
<keyword evidence="4 8" id="KW-0560">Oxidoreductase</keyword>
<dbReference type="GO" id="GO:0004497">
    <property type="term" value="F:monooxygenase activity"/>
    <property type="evidence" value="ECO:0007669"/>
    <property type="project" value="UniProtKB-KW"/>
</dbReference>
<accession>A0A919T0J4</accession>
<dbReference type="PANTHER" id="PTHR24291:SF50">
    <property type="entry name" value="BIFUNCTIONAL ALBAFLAVENONE MONOOXYGENASE_TERPENE SYNTHASE"/>
    <property type="match status" value="1"/>
</dbReference>
<dbReference type="InterPro" id="IPR017972">
    <property type="entry name" value="Cyt_P450_CS"/>
</dbReference>
<dbReference type="EMBL" id="BOQP01000051">
    <property type="protein sequence ID" value="GIM82480.1"/>
    <property type="molecule type" value="Genomic_DNA"/>
</dbReference>
<dbReference type="GO" id="GO:0020037">
    <property type="term" value="F:heme binding"/>
    <property type="evidence" value="ECO:0007669"/>
    <property type="project" value="InterPro"/>
</dbReference>
<keyword evidence="10" id="KW-1185">Reference proteome</keyword>
<dbReference type="GO" id="GO:0005506">
    <property type="term" value="F:iron ion binding"/>
    <property type="evidence" value="ECO:0007669"/>
    <property type="project" value="InterPro"/>
</dbReference>
<dbReference type="InterPro" id="IPR001128">
    <property type="entry name" value="Cyt_P450"/>
</dbReference>
<feature type="binding site" description="axial binding residue" evidence="7">
    <location>
        <position position="380"/>
    </location>
    <ligand>
        <name>heme</name>
        <dbReference type="ChEBI" id="CHEBI:30413"/>
    </ligand>
    <ligandPart>
        <name>Fe</name>
        <dbReference type="ChEBI" id="CHEBI:18248"/>
    </ligandPart>
</feature>
<keyword evidence="5 7" id="KW-0408">Iron</keyword>
<protein>
    <submittedName>
        <fullName evidence="9">Cytochrome P450</fullName>
    </submittedName>
</protein>
<dbReference type="InterPro" id="IPR036396">
    <property type="entry name" value="Cyt_P450_sf"/>
</dbReference>
<dbReference type="Gene3D" id="1.10.630.10">
    <property type="entry name" value="Cytochrome P450"/>
    <property type="match status" value="1"/>
</dbReference>
<dbReference type="AlphaFoldDB" id="A0A919T0J4"/>
<dbReference type="InterPro" id="IPR050196">
    <property type="entry name" value="Cytochrome_P450_Monoox"/>
</dbReference>
<evidence type="ECO:0000256" key="4">
    <source>
        <dbReference type="ARBA" id="ARBA00023002"/>
    </source>
</evidence>
<evidence type="ECO:0000256" key="1">
    <source>
        <dbReference type="ARBA" id="ARBA00010617"/>
    </source>
</evidence>
<evidence type="ECO:0000256" key="7">
    <source>
        <dbReference type="PIRSR" id="PIRSR602401-1"/>
    </source>
</evidence>
<keyword evidence="2 7" id="KW-0349">Heme</keyword>
<evidence type="ECO:0000256" key="6">
    <source>
        <dbReference type="ARBA" id="ARBA00023033"/>
    </source>
</evidence>
<reference evidence="9" key="1">
    <citation type="submission" date="2021-03" db="EMBL/GenBank/DDBJ databases">
        <title>Whole genome shotgun sequence of Actinoplanes consettensis NBRC 14913.</title>
        <authorList>
            <person name="Komaki H."/>
            <person name="Tamura T."/>
        </authorList>
    </citation>
    <scope>NUCLEOTIDE SEQUENCE</scope>
    <source>
        <strain evidence="9">NBRC 14913</strain>
    </source>
</reference>
<comment type="caution">
    <text evidence="9">The sequence shown here is derived from an EMBL/GenBank/DDBJ whole genome shotgun (WGS) entry which is preliminary data.</text>
</comment>
<evidence type="ECO:0000313" key="9">
    <source>
        <dbReference type="EMBL" id="GIM82480.1"/>
    </source>
</evidence>
<dbReference type="PANTHER" id="PTHR24291">
    <property type="entry name" value="CYTOCHROME P450 FAMILY 4"/>
    <property type="match status" value="1"/>
</dbReference>
<organism evidence="9 10">
    <name type="scientific">Winogradskya consettensis</name>
    <dbReference type="NCBI Taxonomy" id="113560"/>
    <lineage>
        <taxon>Bacteria</taxon>
        <taxon>Bacillati</taxon>
        <taxon>Actinomycetota</taxon>
        <taxon>Actinomycetes</taxon>
        <taxon>Micromonosporales</taxon>
        <taxon>Micromonosporaceae</taxon>
        <taxon>Winogradskya</taxon>
    </lineage>
</organism>
<evidence type="ECO:0000256" key="3">
    <source>
        <dbReference type="ARBA" id="ARBA00022723"/>
    </source>
</evidence>
<keyword evidence="6 8" id="KW-0503">Monooxygenase</keyword>
<evidence type="ECO:0000256" key="2">
    <source>
        <dbReference type="ARBA" id="ARBA00022617"/>
    </source>
</evidence>
<dbReference type="PROSITE" id="PS00086">
    <property type="entry name" value="CYTOCHROME_P450"/>
    <property type="match status" value="1"/>
</dbReference>
<sequence>MRMLAVMSRDRLAMMTDAAARYGDASRLPVAHKTLYFFNRPDYAKHVLTDNAANYTKGIGLVHARRALGDGLLTSDGDLWRKQRKVVQPSFQAKRLSRHADAVVQEGRRLVERLHGHRGDAPVDMVAELTGLTLGVLGRTLLDSDLSGFDSLGESFGAVQDQAMFELATLSAVPMWVPLAHQRRFRRARRHLQQVVDELVRRRGADVVDRDDVLSRLIVSARQEKDPAAERTRLRDELVTLLLAGHETTASTLGWTLSLIDGHPDVAARLREEAIGALGGELPVYEDLHRLPYTTMVVEEAMRLFPPVWLLPRRATAGDEVGGYLVPAGADVLICPYTMHRHPGLWDNPDSFDPERFTPERQRGRARYAYIPFGAGPRVCVGSNLGMMEAVFIVAMLAREFRLSLPVGHRVTPEPMLSLRIRGGLPMSVRAW</sequence>
<gene>
    <name evidence="9" type="ORF">Aco04nite_81760</name>
</gene>
<name>A0A919T0J4_9ACTN</name>